<dbReference type="STRING" id="1670800.BSQ44_01610"/>
<dbReference type="PROSITE" id="PS51819">
    <property type="entry name" value="VOC"/>
    <property type="match status" value="1"/>
</dbReference>
<dbReference type="EMBL" id="CP018171">
    <property type="protein sequence ID" value="APH70221.1"/>
    <property type="molecule type" value="Genomic_DNA"/>
</dbReference>
<gene>
    <name evidence="2" type="ORF">BSQ44_01610</name>
</gene>
<accession>A0A1L3SLI0</accession>
<keyword evidence="3" id="KW-1185">Reference proteome</keyword>
<dbReference type="InterPro" id="IPR029068">
    <property type="entry name" value="Glyas_Bleomycin-R_OHBP_Dase"/>
</dbReference>
<dbReference type="KEGG" id="meso:BSQ44_01610"/>
<dbReference type="Gene3D" id="3.10.180.10">
    <property type="entry name" value="2,3-Dihydroxybiphenyl 1,2-Dioxygenase, domain 1"/>
    <property type="match status" value="1"/>
</dbReference>
<proteinExistence type="predicted"/>
<protein>
    <submittedName>
        <fullName evidence="2">Glyoxalase</fullName>
    </submittedName>
</protein>
<evidence type="ECO:0000313" key="2">
    <source>
        <dbReference type="EMBL" id="APH70221.1"/>
    </source>
</evidence>
<dbReference type="AlphaFoldDB" id="A0A1L3SLI0"/>
<dbReference type="PANTHER" id="PTHR33993">
    <property type="entry name" value="GLYOXALASE-RELATED"/>
    <property type="match status" value="1"/>
</dbReference>
<dbReference type="InterPro" id="IPR004360">
    <property type="entry name" value="Glyas_Fos-R_dOase_dom"/>
</dbReference>
<dbReference type="Pfam" id="PF00903">
    <property type="entry name" value="Glyoxalase"/>
    <property type="match status" value="1"/>
</dbReference>
<feature type="domain" description="VOC" evidence="1">
    <location>
        <begin position="9"/>
        <end position="124"/>
    </location>
</feature>
<dbReference type="Proteomes" id="UP000182840">
    <property type="component" value="Chromosome"/>
</dbReference>
<dbReference type="PANTHER" id="PTHR33993:SF2">
    <property type="entry name" value="VOC DOMAIN-CONTAINING PROTEIN"/>
    <property type="match status" value="1"/>
</dbReference>
<organism evidence="2 3">
    <name type="scientific">Aquibium oceanicum</name>
    <dbReference type="NCBI Taxonomy" id="1670800"/>
    <lineage>
        <taxon>Bacteria</taxon>
        <taxon>Pseudomonadati</taxon>
        <taxon>Pseudomonadota</taxon>
        <taxon>Alphaproteobacteria</taxon>
        <taxon>Hyphomicrobiales</taxon>
        <taxon>Phyllobacteriaceae</taxon>
        <taxon>Aquibium</taxon>
    </lineage>
</organism>
<evidence type="ECO:0000313" key="3">
    <source>
        <dbReference type="Proteomes" id="UP000182840"/>
    </source>
</evidence>
<name>A0A1L3SLI0_9HYPH</name>
<dbReference type="CDD" id="cd07247">
    <property type="entry name" value="SgaA_N_like"/>
    <property type="match status" value="1"/>
</dbReference>
<dbReference type="SUPFAM" id="SSF54593">
    <property type="entry name" value="Glyoxalase/Bleomycin resistance protein/Dihydroxybiphenyl dioxygenase"/>
    <property type="match status" value="1"/>
</dbReference>
<dbReference type="InterPro" id="IPR052164">
    <property type="entry name" value="Anthracycline_SecMetBiosynth"/>
</dbReference>
<dbReference type="RefSeq" id="WP_072601634.1">
    <property type="nucleotide sequence ID" value="NZ_CP018171.1"/>
</dbReference>
<dbReference type="OrthoDB" id="9793039at2"/>
<evidence type="ECO:0000259" key="1">
    <source>
        <dbReference type="PROSITE" id="PS51819"/>
    </source>
</evidence>
<dbReference type="InterPro" id="IPR037523">
    <property type="entry name" value="VOC_core"/>
</dbReference>
<sequence>MTSFVPENAVVWFEIPVTDMARAKTFYGAVLQNELTDQNEGPNPMSVFKAAGQTSVSGHIYPGKPAADGAGNTIHLAVAAPLEEAMERVTANGGKVLSRVISIPAGRFAYCLDPDGNSIGLFTT</sequence>
<reference evidence="3" key="1">
    <citation type="submission" date="2016-11" db="EMBL/GenBank/DDBJ databases">
        <title>Mesorhizobium oceanicum sp. nov., isolated from deep seawater in South China Sea.</title>
        <authorList>
            <person name="Fu G.-Y."/>
        </authorList>
    </citation>
    <scope>NUCLEOTIDE SEQUENCE [LARGE SCALE GENOMIC DNA]</scope>
    <source>
        <strain evidence="3">B7</strain>
    </source>
</reference>